<sequence length="45" mass="5414">MLQAEKQTRIENEVNKKRPLGLVLCQLVQDEPMRSENEKRLYWKA</sequence>
<organism evidence="1 2">
    <name type="scientific">Candidozyma auris</name>
    <name type="common">Yeast</name>
    <name type="synonym">Candida auris</name>
    <dbReference type="NCBI Taxonomy" id="498019"/>
    <lineage>
        <taxon>Eukaryota</taxon>
        <taxon>Fungi</taxon>
        <taxon>Dikarya</taxon>
        <taxon>Ascomycota</taxon>
        <taxon>Saccharomycotina</taxon>
        <taxon>Pichiomycetes</taxon>
        <taxon>Metschnikowiaceae</taxon>
        <taxon>Candidozyma</taxon>
    </lineage>
</organism>
<comment type="caution">
    <text evidence="1">The sequence shown here is derived from an EMBL/GenBank/DDBJ whole genome shotgun (WGS) entry which is preliminary data.</text>
</comment>
<protein>
    <submittedName>
        <fullName evidence="1">Uncharacterized protein</fullName>
    </submittedName>
</protein>
<gene>
    <name evidence="1" type="ORF">QG37_04398</name>
</gene>
<dbReference type="EMBL" id="LGST01000031">
    <property type="protein sequence ID" value="KND98506.1"/>
    <property type="molecule type" value="Genomic_DNA"/>
</dbReference>
<reference evidence="2" key="1">
    <citation type="journal article" date="2015" name="BMC Genomics">
        <title>Draft genome of a commonly misdiagnosed multidrug resistant pathogen Candida auris.</title>
        <authorList>
            <person name="Chatterjee S."/>
            <person name="Alampalli S.V."/>
            <person name="Nageshan R.K."/>
            <person name="Chettiar S.T."/>
            <person name="Joshi S."/>
            <person name="Tatu U.S."/>
        </authorList>
    </citation>
    <scope>NUCLEOTIDE SEQUENCE [LARGE SCALE GENOMIC DNA]</scope>
    <source>
        <strain evidence="2">6684</strain>
    </source>
</reference>
<accession>A0A0L0NWH5</accession>
<dbReference type="Proteomes" id="UP000037122">
    <property type="component" value="Unassembled WGS sequence"/>
</dbReference>
<dbReference type="AlphaFoldDB" id="A0A0L0NWH5"/>
<evidence type="ECO:0000313" key="2">
    <source>
        <dbReference type="Proteomes" id="UP000037122"/>
    </source>
</evidence>
<name>A0A0L0NWH5_CANAR</name>
<dbReference type="VEuPathDB" id="FungiDB:QG37_04398"/>
<proteinExistence type="predicted"/>
<evidence type="ECO:0000313" key="1">
    <source>
        <dbReference type="EMBL" id="KND98506.1"/>
    </source>
</evidence>